<organism evidence="1 2">
    <name type="scientific">Burkholderia ubonensis</name>
    <dbReference type="NCBI Taxonomy" id="101571"/>
    <lineage>
        <taxon>Bacteria</taxon>
        <taxon>Pseudomonadati</taxon>
        <taxon>Pseudomonadota</taxon>
        <taxon>Betaproteobacteria</taxon>
        <taxon>Burkholderiales</taxon>
        <taxon>Burkholderiaceae</taxon>
        <taxon>Burkholderia</taxon>
        <taxon>Burkholderia cepacia complex</taxon>
    </lineage>
</organism>
<name>A0AB74D8D4_9BURK</name>
<dbReference type="InterPro" id="IPR001646">
    <property type="entry name" value="5peptide_repeat"/>
</dbReference>
<sequence length="158" mass="16788">MVLSNSNGVARMTKTTVIRRIGTNETVLSVENEIDSQSALTADIQRSRMLADAIQRAASSGVDFRSADFSNLDLRGLNLTGLDLRGADLSGSVLDSTLLTFANLADANLCGIRMVSGSLAHANLRGANLIGARISLTDMTGALFWPFDDERKSAGGKR</sequence>
<accession>A0AB74D8D4</accession>
<proteinExistence type="predicted"/>
<dbReference type="Proteomes" id="UP000273734">
    <property type="component" value="Unassembled WGS sequence"/>
</dbReference>
<dbReference type="AlphaFoldDB" id="A0AB74D8D4"/>
<protein>
    <submittedName>
        <fullName evidence="1">Pentapeptide repeat-containing protein</fullName>
    </submittedName>
</protein>
<dbReference type="InterPro" id="IPR051082">
    <property type="entry name" value="Pentapeptide-BTB/POZ_domain"/>
</dbReference>
<gene>
    <name evidence="1" type="ORF">DF015_12360</name>
</gene>
<dbReference type="EMBL" id="QTNY01000007">
    <property type="protein sequence ID" value="RQP79193.1"/>
    <property type="molecule type" value="Genomic_DNA"/>
</dbReference>
<comment type="caution">
    <text evidence="1">The sequence shown here is derived from an EMBL/GenBank/DDBJ whole genome shotgun (WGS) entry which is preliminary data.</text>
</comment>
<dbReference type="SUPFAM" id="SSF141571">
    <property type="entry name" value="Pentapeptide repeat-like"/>
    <property type="match status" value="1"/>
</dbReference>
<dbReference type="PANTHER" id="PTHR14136:SF17">
    <property type="entry name" value="BTB_POZ DOMAIN-CONTAINING PROTEIN KCTD9"/>
    <property type="match status" value="1"/>
</dbReference>
<dbReference type="Pfam" id="PF00805">
    <property type="entry name" value="Pentapeptide"/>
    <property type="match status" value="2"/>
</dbReference>
<dbReference type="Gene3D" id="2.160.20.80">
    <property type="entry name" value="E3 ubiquitin-protein ligase SopA"/>
    <property type="match status" value="1"/>
</dbReference>
<dbReference type="PANTHER" id="PTHR14136">
    <property type="entry name" value="BTB_POZ DOMAIN-CONTAINING PROTEIN KCTD9"/>
    <property type="match status" value="1"/>
</dbReference>
<evidence type="ECO:0000313" key="2">
    <source>
        <dbReference type="Proteomes" id="UP000273734"/>
    </source>
</evidence>
<evidence type="ECO:0000313" key="1">
    <source>
        <dbReference type="EMBL" id="RQP79193.1"/>
    </source>
</evidence>
<reference evidence="1 2" key="1">
    <citation type="submission" date="2018-08" db="EMBL/GenBank/DDBJ databases">
        <title>Comparative analysis of Burkholderia isolates from Puerto Rico.</title>
        <authorList>
            <person name="Hall C."/>
            <person name="Sahl J."/>
            <person name="Wagner D."/>
        </authorList>
    </citation>
    <scope>NUCLEOTIDE SEQUENCE [LARGE SCALE GENOMIC DNA]</scope>
    <source>
        <strain evidence="1 2">Bp8964</strain>
    </source>
</reference>